<dbReference type="InterPro" id="IPR001647">
    <property type="entry name" value="HTH_TetR"/>
</dbReference>
<dbReference type="InterPro" id="IPR009057">
    <property type="entry name" value="Homeodomain-like_sf"/>
</dbReference>
<feature type="domain" description="HTH tetR-type" evidence="3">
    <location>
        <begin position="4"/>
        <end position="48"/>
    </location>
</feature>
<dbReference type="RefSeq" id="WP_190866173.1">
    <property type="nucleotide sequence ID" value="NZ_JACXIY010000038.1"/>
</dbReference>
<keyword evidence="1 2" id="KW-0238">DNA-binding</keyword>
<evidence type="ECO:0000256" key="1">
    <source>
        <dbReference type="ARBA" id="ARBA00023125"/>
    </source>
</evidence>
<dbReference type="GO" id="GO:0003677">
    <property type="term" value="F:DNA binding"/>
    <property type="evidence" value="ECO:0007669"/>
    <property type="project" value="UniProtKB-UniRule"/>
</dbReference>
<accession>A0A927CU66</accession>
<evidence type="ECO:0000313" key="4">
    <source>
        <dbReference type="EMBL" id="MBD2871931.1"/>
    </source>
</evidence>
<keyword evidence="5" id="KW-1185">Reference proteome</keyword>
<name>A0A927CU66_9BACL</name>
<organism evidence="4 5">
    <name type="scientific">Paenibacillus arenilitoris</name>
    <dbReference type="NCBI Taxonomy" id="2772299"/>
    <lineage>
        <taxon>Bacteria</taxon>
        <taxon>Bacillati</taxon>
        <taxon>Bacillota</taxon>
        <taxon>Bacilli</taxon>
        <taxon>Bacillales</taxon>
        <taxon>Paenibacillaceae</taxon>
        <taxon>Paenibacillus</taxon>
    </lineage>
</organism>
<feature type="DNA-binding region" description="H-T-H motif" evidence="2">
    <location>
        <begin position="27"/>
        <end position="46"/>
    </location>
</feature>
<dbReference type="Pfam" id="PF00440">
    <property type="entry name" value="TetR_N"/>
    <property type="match status" value="1"/>
</dbReference>
<dbReference type="AlphaFoldDB" id="A0A927CU66"/>
<dbReference type="Proteomes" id="UP000632125">
    <property type="component" value="Unassembled WGS sequence"/>
</dbReference>
<sequence>MQGDKTREKIIAFATMHFFTFGYSKVSTEDLVSGLAMSKSTMYKYFPR</sequence>
<dbReference type="PROSITE" id="PS50977">
    <property type="entry name" value="HTH_TETR_2"/>
    <property type="match status" value="1"/>
</dbReference>
<protein>
    <submittedName>
        <fullName evidence="4">TetR/AcrR family transcriptional regulator</fullName>
    </submittedName>
</protein>
<proteinExistence type="predicted"/>
<dbReference type="Gene3D" id="1.10.10.60">
    <property type="entry name" value="Homeodomain-like"/>
    <property type="match status" value="1"/>
</dbReference>
<gene>
    <name evidence="4" type="ORF">IDH41_25460</name>
</gene>
<dbReference type="EMBL" id="JACXIY010000038">
    <property type="protein sequence ID" value="MBD2871931.1"/>
    <property type="molecule type" value="Genomic_DNA"/>
</dbReference>
<reference evidence="4" key="1">
    <citation type="submission" date="2020-09" db="EMBL/GenBank/DDBJ databases">
        <title>A novel bacterium of genus Paenibacillus, isolated from South China Sea.</title>
        <authorList>
            <person name="Huang H."/>
            <person name="Mo K."/>
            <person name="Hu Y."/>
        </authorList>
    </citation>
    <scope>NUCLEOTIDE SEQUENCE</scope>
    <source>
        <strain evidence="4">IB182493</strain>
    </source>
</reference>
<evidence type="ECO:0000259" key="3">
    <source>
        <dbReference type="PROSITE" id="PS50977"/>
    </source>
</evidence>
<comment type="caution">
    <text evidence="4">The sequence shown here is derived from an EMBL/GenBank/DDBJ whole genome shotgun (WGS) entry which is preliminary data.</text>
</comment>
<dbReference type="SUPFAM" id="SSF46689">
    <property type="entry name" value="Homeodomain-like"/>
    <property type="match status" value="1"/>
</dbReference>
<evidence type="ECO:0000256" key="2">
    <source>
        <dbReference type="PROSITE-ProRule" id="PRU00335"/>
    </source>
</evidence>
<evidence type="ECO:0000313" key="5">
    <source>
        <dbReference type="Proteomes" id="UP000632125"/>
    </source>
</evidence>